<dbReference type="EMBL" id="CACVKT020006490">
    <property type="protein sequence ID" value="CAC5402440.1"/>
    <property type="molecule type" value="Genomic_DNA"/>
</dbReference>
<gene>
    <name evidence="1" type="ORF">MCOR_36379</name>
</gene>
<dbReference type="OrthoDB" id="6091284at2759"/>
<accession>A0A6J8D5S8</accession>
<organism evidence="1 2">
    <name type="scientific">Mytilus coruscus</name>
    <name type="common">Sea mussel</name>
    <dbReference type="NCBI Taxonomy" id="42192"/>
    <lineage>
        <taxon>Eukaryota</taxon>
        <taxon>Metazoa</taxon>
        <taxon>Spiralia</taxon>
        <taxon>Lophotrochozoa</taxon>
        <taxon>Mollusca</taxon>
        <taxon>Bivalvia</taxon>
        <taxon>Autobranchia</taxon>
        <taxon>Pteriomorphia</taxon>
        <taxon>Mytilida</taxon>
        <taxon>Mytiloidea</taxon>
        <taxon>Mytilidae</taxon>
        <taxon>Mytilinae</taxon>
        <taxon>Mytilus</taxon>
    </lineage>
</organism>
<sequence length="382" mass="43793">MEQRKIRNRVRKISKFQRKSSSEDGNEDLLYTVKCKGLLPSRTTQWDLACLHSLGIFYSDKSTPLSDLLDSVYSNIGVFKPLTEKEKEYTTSIQDSLYFSFSTQEVIDYCRKYMISPNEVNINVAEKVRSDLESDMFTKTREKLRPYTVGLIEQFIRNIHHIIQIMRSKRGLLNVPERVFVNLFCNFVKMCNLNPSEGSLWKTDHNILQQNVSSEADVVILPCNLMEASDYQAVNVVYVVDVKKLSTENLDTSESLSSSSLSESSDINQDHEHSACQPSIYKRVCKKLLGQHGAELVVHHELFGEKCIKNGKIFLSGMIVVGTQVTFTLLVCSVDHMVDILNEKDVGRKRSCISYSEPKDLLIKKDRDELLEAFWRLNYDSV</sequence>
<evidence type="ECO:0000313" key="2">
    <source>
        <dbReference type="Proteomes" id="UP000507470"/>
    </source>
</evidence>
<dbReference type="AlphaFoldDB" id="A0A6J8D5S8"/>
<reference evidence="1 2" key="1">
    <citation type="submission" date="2020-06" db="EMBL/GenBank/DDBJ databases">
        <authorList>
            <person name="Li R."/>
            <person name="Bekaert M."/>
        </authorList>
    </citation>
    <scope>NUCLEOTIDE SEQUENCE [LARGE SCALE GENOMIC DNA]</scope>
    <source>
        <strain evidence="2">wild</strain>
    </source>
</reference>
<name>A0A6J8D5S8_MYTCO</name>
<dbReference type="Proteomes" id="UP000507470">
    <property type="component" value="Unassembled WGS sequence"/>
</dbReference>
<keyword evidence="2" id="KW-1185">Reference proteome</keyword>
<evidence type="ECO:0000313" key="1">
    <source>
        <dbReference type="EMBL" id="CAC5402440.1"/>
    </source>
</evidence>
<proteinExistence type="predicted"/>
<protein>
    <submittedName>
        <fullName evidence="1">Uncharacterized protein</fullName>
    </submittedName>
</protein>